<name>A0ABR1SNH6_9PEZI</name>
<feature type="transmembrane region" description="Helical" evidence="2">
    <location>
        <begin position="232"/>
        <end position="255"/>
    </location>
</feature>
<comment type="caution">
    <text evidence="3">The sequence shown here is derived from an EMBL/GenBank/DDBJ whole genome shotgun (WGS) entry which is preliminary data.</text>
</comment>
<accession>A0ABR1SNH6</accession>
<evidence type="ECO:0000313" key="3">
    <source>
        <dbReference type="EMBL" id="KAK8035875.1"/>
    </source>
</evidence>
<reference evidence="3 4" key="1">
    <citation type="submission" date="2023-01" db="EMBL/GenBank/DDBJ databases">
        <title>Analysis of 21 Apiospora genomes using comparative genomics revels a genus with tremendous synthesis potential of carbohydrate active enzymes and secondary metabolites.</title>
        <authorList>
            <person name="Sorensen T."/>
        </authorList>
    </citation>
    <scope>NUCLEOTIDE SEQUENCE [LARGE SCALE GENOMIC DNA]</scope>
    <source>
        <strain evidence="3 4">CBS 20057</strain>
    </source>
</reference>
<evidence type="ECO:0000256" key="1">
    <source>
        <dbReference type="SAM" id="MobiDB-lite"/>
    </source>
</evidence>
<feature type="transmembrane region" description="Helical" evidence="2">
    <location>
        <begin position="108"/>
        <end position="127"/>
    </location>
</feature>
<keyword evidence="2" id="KW-0472">Membrane</keyword>
<dbReference type="EMBL" id="JAQQWI010000005">
    <property type="protein sequence ID" value="KAK8035875.1"/>
    <property type="molecule type" value="Genomic_DNA"/>
</dbReference>
<evidence type="ECO:0000256" key="2">
    <source>
        <dbReference type="SAM" id="Phobius"/>
    </source>
</evidence>
<feature type="compositionally biased region" description="Acidic residues" evidence="1">
    <location>
        <begin position="188"/>
        <end position="197"/>
    </location>
</feature>
<gene>
    <name evidence="3" type="ORF">PG991_001948</name>
</gene>
<keyword evidence="4" id="KW-1185">Reference proteome</keyword>
<keyword evidence="2" id="KW-0812">Transmembrane</keyword>
<feature type="transmembrane region" description="Helical" evidence="2">
    <location>
        <begin position="7"/>
        <end position="27"/>
    </location>
</feature>
<protein>
    <submittedName>
        <fullName evidence="3">Uncharacterized protein</fullName>
    </submittedName>
</protein>
<proteinExistence type="predicted"/>
<feature type="transmembrane region" description="Helical" evidence="2">
    <location>
        <begin position="267"/>
        <end position="289"/>
    </location>
</feature>
<organism evidence="3 4">
    <name type="scientific">Apiospora marii</name>
    <dbReference type="NCBI Taxonomy" id="335849"/>
    <lineage>
        <taxon>Eukaryota</taxon>
        <taxon>Fungi</taxon>
        <taxon>Dikarya</taxon>
        <taxon>Ascomycota</taxon>
        <taxon>Pezizomycotina</taxon>
        <taxon>Sordariomycetes</taxon>
        <taxon>Xylariomycetidae</taxon>
        <taxon>Amphisphaeriales</taxon>
        <taxon>Apiosporaceae</taxon>
        <taxon>Apiospora</taxon>
    </lineage>
</organism>
<feature type="region of interest" description="Disordered" evidence="1">
    <location>
        <begin position="184"/>
        <end position="224"/>
    </location>
</feature>
<evidence type="ECO:0000313" key="4">
    <source>
        <dbReference type="Proteomes" id="UP001396898"/>
    </source>
</evidence>
<dbReference type="Proteomes" id="UP001396898">
    <property type="component" value="Unassembled WGS sequence"/>
</dbReference>
<sequence>MAANSWFFCVPMAISGLVACGIMWLGLSHPEMIVKPDTERSDDIIYLLGRDPWAFPIAMAILGRFAVHILFEVKAAPDPPSSRADAKPPAQKEAYILSESQRLWAYRLKYLSAIIAVMVILCFGNLTTRFPPKTLERYVWVWAIFGPALPFLTLFFYIPYIEMSAWRQQRARLGIDNVDVENGFTDSRDEDEGDDGATADTEKQHAANNDGKGQGKRHEQNTSRYSNAEKEWMAIVIGLSTLISILGSTGFIIFFRDSAEQAMELSYMWIWCLFTPPFLTCWLLFFIIIRLEWSRWRRQRARPEVDHMDAENAYAAYTDDEDKVDEEESDL</sequence>
<feature type="transmembrane region" description="Helical" evidence="2">
    <location>
        <begin position="139"/>
        <end position="160"/>
    </location>
</feature>
<feature type="transmembrane region" description="Helical" evidence="2">
    <location>
        <begin position="53"/>
        <end position="73"/>
    </location>
</feature>
<keyword evidence="2" id="KW-1133">Transmembrane helix</keyword>